<evidence type="ECO:0000256" key="1">
    <source>
        <dbReference type="SAM" id="Phobius"/>
    </source>
</evidence>
<accession>A0ABN7WBM2</accession>
<organism evidence="2 3">
    <name type="scientific">Gigaspora margarita</name>
    <dbReference type="NCBI Taxonomy" id="4874"/>
    <lineage>
        <taxon>Eukaryota</taxon>
        <taxon>Fungi</taxon>
        <taxon>Fungi incertae sedis</taxon>
        <taxon>Mucoromycota</taxon>
        <taxon>Glomeromycotina</taxon>
        <taxon>Glomeromycetes</taxon>
        <taxon>Diversisporales</taxon>
        <taxon>Gigasporaceae</taxon>
        <taxon>Gigaspora</taxon>
    </lineage>
</organism>
<gene>
    <name evidence="2" type="ORF">GMARGA_LOCUS28812</name>
</gene>
<sequence>TLQTNFINETKIARLIDDNKNLRLREEALIVEKEALILEKEALILENRELREWKSDVKKGLWHIVNFIVFVSFVKILYNVVF</sequence>
<evidence type="ECO:0000313" key="3">
    <source>
        <dbReference type="Proteomes" id="UP000789901"/>
    </source>
</evidence>
<comment type="caution">
    <text evidence="2">The sequence shown here is derived from an EMBL/GenBank/DDBJ whole genome shotgun (WGS) entry which is preliminary data.</text>
</comment>
<keyword evidence="1" id="KW-0812">Transmembrane</keyword>
<protein>
    <submittedName>
        <fullName evidence="2">1654_t:CDS:1</fullName>
    </submittedName>
</protein>
<keyword evidence="1" id="KW-0472">Membrane</keyword>
<proteinExistence type="predicted"/>
<keyword evidence="1" id="KW-1133">Transmembrane helix</keyword>
<keyword evidence="3" id="KW-1185">Reference proteome</keyword>
<feature type="non-terminal residue" evidence="2">
    <location>
        <position position="1"/>
    </location>
</feature>
<evidence type="ECO:0000313" key="2">
    <source>
        <dbReference type="EMBL" id="CAG8825320.1"/>
    </source>
</evidence>
<reference evidence="2 3" key="1">
    <citation type="submission" date="2021-06" db="EMBL/GenBank/DDBJ databases">
        <authorList>
            <person name="Kallberg Y."/>
            <person name="Tangrot J."/>
            <person name="Rosling A."/>
        </authorList>
    </citation>
    <scope>NUCLEOTIDE SEQUENCE [LARGE SCALE GENOMIC DNA]</scope>
    <source>
        <strain evidence="2 3">120-4 pot B 10/14</strain>
    </source>
</reference>
<feature type="transmembrane region" description="Helical" evidence="1">
    <location>
        <begin position="61"/>
        <end position="81"/>
    </location>
</feature>
<name>A0ABN7WBM2_GIGMA</name>
<dbReference type="Proteomes" id="UP000789901">
    <property type="component" value="Unassembled WGS sequence"/>
</dbReference>
<dbReference type="EMBL" id="CAJVQB010037567">
    <property type="protein sequence ID" value="CAG8825320.1"/>
    <property type="molecule type" value="Genomic_DNA"/>
</dbReference>